<comment type="subcellular location">
    <subcellularLocation>
        <location evidence="2">Membrane</location>
    </subcellularLocation>
</comment>
<proteinExistence type="predicted"/>
<dbReference type="InterPro" id="IPR003660">
    <property type="entry name" value="HAMP_dom"/>
</dbReference>
<evidence type="ECO:0000313" key="15">
    <source>
        <dbReference type="Proteomes" id="UP000652760"/>
    </source>
</evidence>
<dbReference type="SMART" id="SM00387">
    <property type="entry name" value="HATPase_c"/>
    <property type="match status" value="1"/>
</dbReference>
<dbReference type="Pfam" id="PF02518">
    <property type="entry name" value="HATPase_c"/>
    <property type="match status" value="1"/>
</dbReference>
<dbReference type="InterPro" id="IPR003594">
    <property type="entry name" value="HATPase_dom"/>
</dbReference>
<dbReference type="InterPro" id="IPR005467">
    <property type="entry name" value="His_kinase_dom"/>
</dbReference>
<feature type="transmembrane region" description="Helical" evidence="11">
    <location>
        <begin position="163"/>
        <end position="185"/>
    </location>
</feature>
<evidence type="ECO:0000256" key="1">
    <source>
        <dbReference type="ARBA" id="ARBA00000085"/>
    </source>
</evidence>
<dbReference type="InterPro" id="IPR004358">
    <property type="entry name" value="Sig_transdc_His_kin-like_C"/>
</dbReference>
<reference evidence="15" key="1">
    <citation type="submission" date="2021-01" db="EMBL/GenBank/DDBJ databases">
        <title>Genome public.</title>
        <authorList>
            <person name="Liu C."/>
            <person name="Sun Q."/>
        </authorList>
    </citation>
    <scope>NUCLEOTIDE SEQUENCE [LARGE SCALE GENOMIC DNA]</scope>
    <source>
        <strain evidence="15">YIM B02556</strain>
    </source>
</reference>
<keyword evidence="6 11" id="KW-0812">Transmembrane</keyword>
<evidence type="ECO:0000256" key="10">
    <source>
        <dbReference type="ARBA" id="ARBA00023136"/>
    </source>
</evidence>
<dbReference type="PROSITE" id="PS50885">
    <property type="entry name" value="HAMP"/>
    <property type="match status" value="1"/>
</dbReference>
<evidence type="ECO:0000256" key="5">
    <source>
        <dbReference type="ARBA" id="ARBA00022679"/>
    </source>
</evidence>
<accession>A0ABS1F224</accession>
<evidence type="ECO:0000256" key="7">
    <source>
        <dbReference type="ARBA" id="ARBA00022777"/>
    </source>
</evidence>
<keyword evidence="7 14" id="KW-0418">Kinase</keyword>
<name>A0ABS1F224_9PROT</name>
<dbReference type="EMBL" id="JAENHM010000027">
    <property type="protein sequence ID" value="MBK1837476.1"/>
    <property type="molecule type" value="Genomic_DNA"/>
</dbReference>
<dbReference type="GO" id="GO:0016301">
    <property type="term" value="F:kinase activity"/>
    <property type="evidence" value="ECO:0007669"/>
    <property type="project" value="UniProtKB-KW"/>
</dbReference>
<keyword evidence="5" id="KW-0808">Transferase</keyword>
<dbReference type="SUPFAM" id="SSF55874">
    <property type="entry name" value="ATPase domain of HSP90 chaperone/DNA topoisomerase II/histidine kinase"/>
    <property type="match status" value="1"/>
</dbReference>
<evidence type="ECO:0000256" key="6">
    <source>
        <dbReference type="ARBA" id="ARBA00022692"/>
    </source>
</evidence>
<sequence>MTWTDSLRFRLLAGAAVWVTLALMLAGWIIADLFQAHVRQRFEAELANHLEQLAAALEIDADGKPALRQPLSDPRFRRPLSGLYWQVGESGVAPLRSRSLWDGALDLPDDRVEDGGLHRHEAAGPANQSLIVLERFVLLPDHAEPIRIAVAADRAELAGVTHAFNATLALSLAVLAVTLIVAALIQVQIGLRPLSRLRGALTEVRAGRKKRFDVAMPTEIRPLVDDLNALLAHAEEVVGRGRLQAGNLAHALKTNLAVLANEAGALDERNARAVGAAMVRQVELMRRHVDHHMARARAAAARSVPGISTPVADCVSVLARVMRKLHAPAAPEIRVDAAADLLFAGEREDLDEMLGNLLDNACKWARGRVDVTCRAEAGGMLSITLDDDGPGLPDGCRAAALEPGVRLDESTPGTGLGLAVVRDVARLYGGDIRLDASPLGGLRATLRLPSAGP</sequence>
<evidence type="ECO:0000256" key="9">
    <source>
        <dbReference type="ARBA" id="ARBA00023012"/>
    </source>
</evidence>
<dbReference type="PANTHER" id="PTHR45436:SF5">
    <property type="entry name" value="SENSOR HISTIDINE KINASE TRCS"/>
    <property type="match status" value="1"/>
</dbReference>
<gene>
    <name evidence="14" type="ORF">JHL17_08630</name>
</gene>
<dbReference type="RefSeq" id="WP_200192106.1">
    <property type="nucleotide sequence ID" value="NZ_JAENHM010000027.1"/>
</dbReference>
<keyword evidence="15" id="KW-1185">Reference proteome</keyword>
<feature type="transmembrane region" description="Helical" evidence="11">
    <location>
        <begin position="12"/>
        <end position="31"/>
    </location>
</feature>
<evidence type="ECO:0000256" key="2">
    <source>
        <dbReference type="ARBA" id="ARBA00004370"/>
    </source>
</evidence>
<dbReference type="PANTHER" id="PTHR45436">
    <property type="entry name" value="SENSOR HISTIDINE KINASE YKOH"/>
    <property type="match status" value="1"/>
</dbReference>
<dbReference type="PROSITE" id="PS50109">
    <property type="entry name" value="HIS_KIN"/>
    <property type="match status" value="1"/>
</dbReference>
<keyword evidence="4" id="KW-0597">Phosphoprotein</keyword>
<evidence type="ECO:0000313" key="14">
    <source>
        <dbReference type="EMBL" id="MBK1837476.1"/>
    </source>
</evidence>
<dbReference type="Proteomes" id="UP000652760">
    <property type="component" value="Unassembled WGS sequence"/>
</dbReference>
<comment type="catalytic activity">
    <reaction evidence="1">
        <text>ATP + protein L-histidine = ADP + protein N-phospho-L-histidine.</text>
        <dbReference type="EC" id="2.7.13.3"/>
    </reaction>
</comment>
<evidence type="ECO:0000259" key="12">
    <source>
        <dbReference type="PROSITE" id="PS50109"/>
    </source>
</evidence>
<keyword evidence="8 11" id="KW-1133">Transmembrane helix</keyword>
<dbReference type="InterPro" id="IPR050428">
    <property type="entry name" value="TCS_sensor_his_kinase"/>
</dbReference>
<dbReference type="EC" id="2.7.13.3" evidence="3"/>
<evidence type="ECO:0000256" key="11">
    <source>
        <dbReference type="SAM" id="Phobius"/>
    </source>
</evidence>
<dbReference type="Gene3D" id="3.30.565.10">
    <property type="entry name" value="Histidine kinase-like ATPase, C-terminal domain"/>
    <property type="match status" value="1"/>
</dbReference>
<evidence type="ECO:0000256" key="3">
    <source>
        <dbReference type="ARBA" id="ARBA00012438"/>
    </source>
</evidence>
<comment type="caution">
    <text evidence="14">The sequence shown here is derived from an EMBL/GenBank/DDBJ whole genome shotgun (WGS) entry which is preliminary data.</text>
</comment>
<dbReference type="PRINTS" id="PR00344">
    <property type="entry name" value="BCTRLSENSOR"/>
</dbReference>
<feature type="domain" description="Histidine kinase" evidence="12">
    <location>
        <begin position="247"/>
        <end position="452"/>
    </location>
</feature>
<feature type="domain" description="HAMP" evidence="13">
    <location>
        <begin position="188"/>
        <end position="239"/>
    </location>
</feature>
<keyword evidence="10 11" id="KW-0472">Membrane</keyword>
<dbReference type="InterPro" id="IPR036890">
    <property type="entry name" value="HATPase_C_sf"/>
</dbReference>
<evidence type="ECO:0000256" key="4">
    <source>
        <dbReference type="ARBA" id="ARBA00022553"/>
    </source>
</evidence>
<protein>
    <recommendedName>
        <fullName evidence="3">histidine kinase</fullName>
        <ecNumber evidence="3">2.7.13.3</ecNumber>
    </recommendedName>
</protein>
<evidence type="ECO:0000259" key="13">
    <source>
        <dbReference type="PROSITE" id="PS50885"/>
    </source>
</evidence>
<evidence type="ECO:0000256" key="8">
    <source>
        <dbReference type="ARBA" id="ARBA00022989"/>
    </source>
</evidence>
<organism evidence="14 15">
    <name type="scientific">Azospirillum endophyticum</name>
    <dbReference type="NCBI Taxonomy" id="2800326"/>
    <lineage>
        <taxon>Bacteria</taxon>
        <taxon>Pseudomonadati</taxon>
        <taxon>Pseudomonadota</taxon>
        <taxon>Alphaproteobacteria</taxon>
        <taxon>Rhodospirillales</taxon>
        <taxon>Azospirillaceae</taxon>
        <taxon>Azospirillum</taxon>
    </lineage>
</organism>
<keyword evidence="9" id="KW-0902">Two-component regulatory system</keyword>
<dbReference type="Gene3D" id="1.10.287.130">
    <property type="match status" value="1"/>
</dbReference>